<dbReference type="AlphaFoldDB" id="A0A5C3QSD2"/>
<evidence type="ECO:0000313" key="1">
    <source>
        <dbReference type="EMBL" id="TFL03750.1"/>
    </source>
</evidence>
<evidence type="ECO:0000313" key="2">
    <source>
        <dbReference type="Proteomes" id="UP000305067"/>
    </source>
</evidence>
<name>A0A5C3QSD2_9AGAR</name>
<accession>A0A5C3QSD2</accession>
<organism evidence="1 2">
    <name type="scientific">Pterulicium gracile</name>
    <dbReference type="NCBI Taxonomy" id="1884261"/>
    <lineage>
        <taxon>Eukaryota</taxon>
        <taxon>Fungi</taxon>
        <taxon>Dikarya</taxon>
        <taxon>Basidiomycota</taxon>
        <taxon>Agaricomycotina</taxon>
        <taxon>Agaricomycetes</taxon>
        <taxon>Agaricomycetidae</taxon>
        <taxon>Agaricales</taxon>
        <taxon>Pleurotineae</taxon>
        <taxon>Pterulaceae</taxon>
        <taxon>Pterulicium</taxon>
    </lineage>
</organism>
<gene>
    <name evidence="1" type="ORF">BDV98DRAFT_398845</name>
</gene>
<keyword evidence="2" id="KW-1185">Reference proteome</keyword>
<dbReference type="OrthoDB" id="5366606at2759"/>
<proteinExistence type="predicted"/>
<dbReference type="EMBL" id="ML178820">
    <property type="protein sequence ID" value="TFL03750.1"/>
    <property type="molecule type" value="Genomic_DNA"/>
</dbReference>
<sequence>MRFGKLGIVGGFAPPIQWMNGGPEGCGHGTSEAQASEEDKRKFKRAVEIVHTLVKKAKRSLLVGKILPVSMH</sequence>
<reference evidence="1 2" key="1">
    <citation type="journal article" date="2019" name="Nat. Ecol. Evol.">
        <title>Megaphylogeny resolves global patterns of mushroom evolution.</title>
        <authorList>
            <person name="Varga T."/>
            <person name="Krizsan K."/>
            <person name="Foldi C."/>
            <person name="Dima B."/>
            <person name="Sanchez-Garcia M."/>
            <person name="Sanchez-Ramirez S."/>
            <person name="Szollosi G.J."/>
            <person name="Szarkandi J.G."/>
            <person name="Papp V."/>
            <person name="Albert L."/>
            <person name="Andreopoulos W."/>
            <person name="Angelini C."/>
            <person name="Antonin V."/>
            <person name="Barry K.W."/>
            <person name="Bougher N.L."/>
            <person name="Buchanan P."/>
            <person name="Buyck B."/>
            <person name="Bense V."/>
            <person name="Catcheside P."/>
            <person name="Chovatia M."/>
            <person name="Cooper J."/>
            <person name="Damon W."/>
            <person name="Desjardin D."/>
            <person name="Finy P."/>
            <person name="Geml J."/>
            <person name="Haridas S."/>
            <person name="Hughes K."/>
            <person name="Justo A."/>
            <person name="Karasinski D."/>
            <person name="Kautmanova I."/>
            <person name="Kiss B."/>
            <person name="Kocsube S."/>
            <person name="Kotiranta H."/>
            <person name="LaButti K.M."/>
            <person name="Lechner B.E."/>
            <person name="Liimatainen K."/>
            <person name="Lipzen A."/>
            <person name="Lukacs Z."/>
            <person name="Mihaltcheva S."/>
            <person name="Morgado L.N."/>
            <person name="Niskanen T."/>
            <person name="Noordeloos M.E."/>
            <person name="Ohm R.A."/>
            <person name="Ortiz-Santana B."/>
            <person name="Ovrebo C."/>
            <person name="Racz N."/>
            <person name="Riley R."/>
            <person name="Savchenko A."/>
            <person name="Shiryaev A."/>
            <person name="Soop K."/>
            <person name="Spirin V."/>
            <person name="Szebenyi C."/>
            <person name="Tomsovsky M."/>
            <person name="Tulloss R.E."/>
            <person name="Uehling J."/>
            <person name="Grigoriev I.V."/>
            <person name="Vagvolgyi C."/>
            <person name="Papp T."/>
            <person name="Martin F.M."/>
            <person name="Miettinen O."/>
            <person name="Hibbett D.S."/>
            <person name="Nagy L.G."/>
        </authorList>
    </citation>
    <scope>NUCLEOTIDE SEQUENCE [LARGE SCALE GENOMIC DNA]</scope>
    <source>
        <strain evidence="1 2">CBS 309.79</strain>
    </source>
</reference>
<protein>
    <submittedName>
        <fullName evidence="1">Uncharacterized protein</fullName>
    </submittedName>
</protein>
<dbReference type="Proteomes" id="UP000305067">
    <property type="component" value="Unassembled WGS sequence"/>
</dbReference>